<evidence type="ECO:0000313" key="2">
    <source>
        <dbReference type="Proteomes" id="UP000789396"/>
    </source>
</evidence>
<name>A0A9N9P1T8_9GLOM</name>
<feature type="non-terminal residue" evidence="1">
    <location>
        <position position="89"/>
    </location>
</feature>
<evidence type="ECO:0000313" key="1">
    <source>
        <dbReference type="EMBL" id="CAG8780196.1"/>
    </source>
</evidence>
<comment type="caution">
    <text evidence="1">The sequence shown here is derived from an EMBL/GenBank/DDBJ whole genome shotgun (WGS) entry which is preliminary data.</text>
</comment>
<gene>
    <name evidence="1" type="ORF">RFULGI_LOCUS15748</name>
</gene>
<dbReference type="AlphaFoldDB" id="A0A9N9P1T8"/>
<feature type="non-terminal residue" evidence="1">
    <location>
        <position position="1"/>
    </location>
</feature>
<sequence length="89" mass="10470">NSVIVNKIVNEHNHLLNPRRIEFEDNKKFNDEMLEDVRFMTLFCKFGATSQRKFLEGKYSTQPIYSNDLYAAIQKFRPNSKSLLNDAVQ</sequence>
<protein>
    <submittedName>
        <fullName evidence="1">17330_t:CDS:1</fullName>
    </submittedName>
</protein>
<proteinExistence type="predicted"/>
<dbReference type="Proteomes" id="UP000789396">
    <property type="component" value="Unassembled WGS sequence"/>
</dbReference>
<organism evidence="1 2">
    <name type="scientific">Racocetra fulgida</name>
    <dbReference type="NCBI Taxonomy" id="60492"/>
    <lineage>
        <taxon>Eukaryota</taxon>
        <taxon>Fungi</taxon>
        <taxon>Fungi incertae sedis</taxon>
        <taxon>Mucoromycota</taxon>
        <taxon>Glomeromycotina</taxon>
        <taxon>Glomeromycetes</taxon>
        <taxon>Diversisporales</taxon>
        <taxon>Gigasporaceae</taxon>
        <taxon>Racocetra</taxon>
    </lineage>
</organism>
<keyword evidence="2" id="KW-1185">Reference proteome</keyword>
<accession>A0A9N9P1T8</accession>
<dbReference type="EMBL" id="CAJVPZ010052164">
    <property type="protein sequence ID" value="CAG8780196.1"/>
    <property type="molecule type" value="Genomic_DNA"/>
</dbReference>
<reference evidence="1" key="1">
    <citation type="submission" date="2021-06" db="EMBL/GenBank/DDBJ databases">
        <authorList>
            <person name="Kallberg Y."/>
            <person name="Tangrot J."/>
            <person name="Rosling A."/>
        </authorList>
    </citation>
    <scope>NUCLEOTIDE SEQUENCE</scope>
    <source>
        <strain evidence="1">IN212</strain>
    </source>
</reference>
<dbReference type="OrthoDB" id="2366576at2759"/>